<name>A0AAE1A819_9GAST</name>
<feature type="compositionally biased region" description="Polar residues" evidence="1">
    <location>
        <begin position="1"/>
        <end position="25"/>
    </location>
</feature>
<evidence type="ECO:0000256" key="1">
    <source>
        <dbReference type="SAM" id="MobiDB-lite"/>
    </source>
</evidence>
<feature type="region of interest" description="Disordered" evidence="1">
    <location>
        <begin position="1"/>
        <end position="29"/>
    </location>
</feature>
<organism evidence="2 3">
    <name type="scientific">Elysia crispata</name>
    <name type="common">lettuce slug</name>
    <dbReference type="NCBI Taxonomy" id="231223"/>
    <lineage>
        <taxon>Eukaryota</taxon>
        <taxon>Metazoa</taxon>
        <taxon>Spiralia</taxon>
        <taxon>Lophotrochozoa</taxon>
        <taxon>Mollusca</taxon>
        <taxon>Gastropoda</taxon>
        <taxon>Heterobranchia</taxon>
        <taxon>Euthyneura</taxon>
        <taxon>Panpulmonata</taxon>
        <taxon>Sacoglossa</taxon>
        <taxon>Placobranchoidea</taxon>
        <taxon>Plakobranchidae</taxon>
        <taxon>Elysia</taxon>
    </lineage>
</organism>
<comment type="caution">
    <text evidence="2">The sequence shown here is derived from an EMBL/GenBank/DDBJ whole genome shotgun (WGS) entry which is preliminary data.</text>
</comment>
<gene>
    <name evidence="2" type="ORF">RRG08_015370</name>
</gene>
<sequence>MDDWSSTQPRSCRNFRSLTSGSSPSSEKHPETLVVELDKYYCGCAIYVDGWYCPRSPTELPSVFQSQLICQKPRGG</sequence>
<evidence type="ECO:0000313" key="2">
    <source>
        <dbReference type="EMBL" id="KAK3783034.1"/>
    </source>
</evidence>
<dbReference type="EMBL" id="JAWDGP010002462">
    <property type="protein sequence ID" value="KAK3783034.1"/>
    <property type="molecule type" value="Genomic_DNA"/>
</dbReference>
<keyword evidence="3" id="KW-1185">Reference proteome</keyword>
<proteinExistence type="predicted"/>
<reference evidence="2" key="1">
    <citation type="journal article" date="2023" name="G3 (Bethesda)">
        <title>A reference genome for the long-term kleptoplast-retaining sea slug Elysia crispata morphotype clarki.</title>
        <authorList>
            <person name="Eastman K.E."/>
            <person name="Pendleton A.L."/>
            <person name="Shaikh M.A."/>
            <person name="Suttiyut T."/>
            <person name="Ogas R."/>
            <person name="Tomko P."/>
            <person name="Gavelis G."/>
            <person name="Widhalm J.R."/>
            <person name="Wisecaver J.H."/>
        </authorList>
    </citation>
    <scope>NUCLEOTIDE SEQUENCE</scope>
    <source>
        <strain evidence="2">ECLA1</strain>
    </source>
</reference>
<evidence type="ECO:0000313" key="3">
    <source>
        <dbReference type="Proteomes" id="UP001283361"/>
    </source>
</evidence>
<dbReference type="Proteomes" id="UP001283361">
    <property type="component" value="Unassembled WGS sequence"/>
</dbReference>
<accession>A0AAE1A819</accession>
<protein>
    <submittedName>
        <fullName evidence="2">Uncharacterized protein</fullName>
    </submittedName>
</protein>
<dbReference type="AlphaFoldDB" id="A0AAE1A819"/>